<keyword evidence="5" id="KW-0547">Nucleotide-binding</keyword>
<geneLocation type="plasmid" evidence="9 10">
    <name>unnamed3</name>
</geneLocation>
<comment type="similarity">
    <text evidence="2">Belongs to the ABC transporter superfamily.</text>
</comment>
<dbReference type="KEGG" id="pseb:EOK75_20550"/>
<dbReference type="Pfam" id="PF00005">
    <property type="entry name" value="ABC_tran"/>
    <property type="match status" value="1"/>
</dbReference>
<keyword evidence="3" id="KW-0813">Transport</keyword>
<evidence type="ECO:0000256" key="2">
    <source>
        <dbReference type="ARBA" id="ARBA00005417"/>
    </source>
</evidence>
<dbReference type="CDD" id="cd03257">
    <property type="entry name" value="ABC_NikE_OppD_transporters"/>
    <property type="match status" value="1"/>
</dbReference>
<dbReference type="GO" id="GO:0015833">
    <property type="term" value="P:peptide transport"/>
    <property type="evidence" value="ECO:0007669"/>
    <property type="project" value="InterPro"/>
</dbReference>
<dbReference type="PANTHER" id="PTHR43297">
    <property type="entry name" value="OLIGOPEPTIDE TRANSPORT ATP-BINDING PROTEIN APPD"/>
    <property type="match status" value="1"/>
</dbReference>
<dbReference type="GO" id="GO:0055085">
    <property type="term" value="P:transmembrane transport"/>
    <property type="evidence" value="ECO:0007669"/>
    <property type="project" value="UniProtKB-ARBA"/>
</dbReference>
<dbReference type="GO" id="GO:0016887">
    <property type="term" value="F:ATP hydrolysis activity"/>
    <property type="evidence" value="ECO:0007669"/>
    <property type="project" value="InterPro"/>
</dbReference>
<dbReference type="SMART" id="SM00382">
    <property type="entry name" value="AAA"/>
    <property type="match status" value="1"/>
</dbReference>
<evidence type="ECO:0000256" key="4">
    <source>
        <dbReference type="ARBA" id="ARBA00022475"/>
    </source>
</evidence>
<feature type="domain" description="ABC transporter" evidence="8">
    <location>
        <begin position="6"/>
        <end position="256"/>
    </location>
</feature>
<dbReference type="AlphaFoldDB" id="A0A4P8EM99"/>
<dbReference type="PROSITE" id="PS50893">
    <property type="entry name" value="ABC_TRANSPORTER_2"/>
    <property type="match status" value="1"/>
</dbReference>
<dbReference type="GO" id="GO:0005886">
    <property type="term" value="C:plasma membrane"/>
    <property type="evidence" value="ECO:0007669"/>
    <property type="project" value="UniProtKB-SubCell"/>
</dbReference>
<evidence type="ECO:0000313" key="10">
    <source>
        <dbReference type="Proteomes" id="UP000298631"/>
    </source>
</evidence>
<dbReference type="NCBIfam" id="TIGR01727">
    <property type="entry name" value="oligo_HPY"/>
    <property type="match status" value="1"/>
</dbReference>
<proteinExistence type="inferred from homology"/>
<evidence type="ECO:0000256" key="7">
    <source>
        <dbReference type="ARBA" id="ARBA00023136"/>
    </source>
</evidence>
<evidence type="ECO:0000256" key="5">
    <source>
        <dbReference type="ARBA" id="ARBA00022741"/>
    </source>
</evidence>
<evidence type="ECO:0000256" key="6">
    <source>
        <dbReference type="ARBA" id="ARBA00022840"/>
    </source>
</evidence>
<dbReference type="InterPro" id="IPR013563">
    <property type="entry name" value="Oligopep_ABC_C"/>
</dbReference>
<keyword evidence="10" id="KW-1185">Reference proteome</keyword>
<dbReference type="InterPro" id="IPR050388">
    <property type="entry name" value="ABC_Ni/Peptide_Import"/>
</dbReference>
<keyword evidence="7" id="KW-0472">Membrane</keyword>
<keyword evidence="9" id="KW-0614">Plasmid</keyword>
<name>A0A4P8EM99_9RHOB</name>
<keyword evidence="6 9" id="KW-0067">ATP-binding</keyword>
<evidence type="ECO:0000313" key="9">
    <source>
        <dbReference type="EMBL" id="QCO58169.1"/>
    </source>
</evidence>
<accession>A0A4P8EM99</accession>
<dbReference type="InterPro" id="IPR003593">
    <property type="entry name" value="AAA+_ATPase"/>
</dbReference>
<reference evidence="9 10" key="1">
    <citation type="submission" date="2019-05" db="EMBL/GenBank/DDBJ databases">
        <title>Pseudorhodobacter turbinis sp. nov., isolated from the gut of the Korean turban shell.</title>
        <authorList>
            <person name="Jeong Y.-S."/>
            <person name="Kang W.-R."/>
            <person name="Bae J.-W."/>
        </authorList>
    </citation>
    <scope>NUCLEOTIDE SEQUENCE [LARGE SCALE GENOMIC DNA]</scope>
    <source>
        <strain evidence="9 10">S12M18</strain>
        <plasmid evidence="9 10">unnamed3</plasmid>
    </source>
</reference>
<dbReference type="InterPro" id="IPR003439">
    <property type="entry name" value="ABC_transporter-like_ATP-bd"/>
</dbReference>
<dbReference type="OrthoDB" id="7374568at2"/>
<dbReference type="Gene3D" id="3.40.50.300">
    <property type="entry name" value="P-loop containing nucleotide triphosphate hydrolases"/>
    <property type="match status" value="1"/>
</dbReference>
<evidence type="ECO:0000256" key="3">
    <source>
        <dbReference type="ARBA" id="ARBA00022448"/>
    </source>
</evidence>
<keyword evidence="4" id="KW-1003">Cell membrane</keyword>
<sequence>MTKPLLSVRGLTLDIPLANGMLHAVRGIDFDLHRGETLCIVGESGSGKSLTSLAIMGLLDRNIRRSATRMDFDGTELTTASKRQMRALRGDRIAMIFQEPMTSLNPAYTIGDQLIEALQLHRSVSHDTARKRAIELLEKVGITAAASRLSQYPHQLSGGLRQRVVIAMALMCEPELIIADEPTTALDVTIQAQILRLLVDLTKEMNVAMILITHDLGVVARVADNVGVMYAGALVETGPASDVFGMPMHPYTRGLLHCIPQPGKTQRGTPLGTIPGIVPSLVGEVQGCAFRTRCPHTVADCRAAIPERGTPPHQFLCVHPDGARAAEGEPA</sequence>
<dbReference type="PANTHER" id="PTHR43297:SF2">
    <property type="entry name" value="DIPEPTIDE TRANSPORT ATP-BINDING PROTEIN DPPD"/>
    <property type="match status" value="1"/>
</dbReference>
<dbReference type="Pfam" id="PF08352">
    <property type="entry name" value="oligo_HPY"/>
    <property type="match status" value="1"/>
</dbReference>
<dbReference type="Proteomes" id="UP000298631">
    <property type="component" value="Plasmid unnamed3"/>
</dbReference>
<dbReference type="SUPFAM" id="SSF52540">
    <property type="entry name" value="P-loop containing nucleoside triphosphate hydrolases"/>
    <property type="match status" value="1"/>
</dbReference>
<protein>
    <submittedName>
        <fullName evidence="9">ABC transporter ATP-binding protein</fullName>
    </submittedName>
</protein>
<dbReference type="EMBL" id="CP039967">
    <property type="protein sequence ID" value="QCO58169.1"/>
    <property type="molecule type" value="Genomic_DNA"/>
</dbReference>
<evidence type="ECO:0000259" key="8">
    <source>
        <dbReference type="PROSITE" id="PS50893"/>
    </source>
</evidence>
<dbReference type="GO" id="GO:0005524">
    <property type="term" value="F:ATP binding"/>
    <property type="evidence" value="ECO:0007669"/>
    <property type="project" value="UniProtKB-KW"/>
</dbReference>
<dbReference type="InterPro" id="IPR027417">
    <property type="entry name" value="P-loop_NTPase"/>
</dbReference>
<organism evidence="9 10">
    <name type="scientific">Pseudorhodobacter turbinis</name>
    <dbReference type="NCBI Taxonomy" id="2500533"/>
    <lineage>
        <taxon>Bacteria</taxon>
        <taxon>Pseudomonadati</taxon>
        <taxon>Pseudomonadota</taxon>
        <taxon>Alphaproteobacteria</taxon>
        <taxon>Rhodobacterales</taxon>
        <taxon>Paracoccaceae</taxon>
        <taxon>Pseudorhodobacter</taxon>
    </lineage>
</organism>
<gene>
    <name evidence="9" type="ORF">EOK75_20550</name>
</gene>
<evidence type="ECO:0000256" key="1">
    <source>
        <dbReference type="ARBA" id="ARBA00004417"/>
    </source>
</evidence>
<dbReference type="FunFam" id="3.40.50.300:FF:000016">
    <property type="entry name" value="Oligopeptide ABC transporter ATP-binding component"/>
    <property type="match status" value="1"/>
</dbReference>
<comment type="subcellular location">
    <subcellularLocation>
        <location evidence="1">Cell inner membrane</location>
        <topology evidence="1">Peripheral membrane protein</topology>
    </subcellularLocation>
</comment>